<dbReference type="KEGG" id="fls:GLV81_00300"/>
<dbReference type="AlphaFoldDB" id="A0A6I6GVL2"/>
<gene>
    <name evidence="1" type="ORF">GLV81_00300</name>
</gene>
<proteinExistence type="predicted"/>
<name>A0A6I6GVL2_9BACT</name>
<organism evidence="1 2">
    <name type="scientific">Phnomibacter ginsenosidimutans</name>
    <dbReference type="NCBI Taxonomy" id="2676868"/>
    <lineage>
        <taxon>Bacteria</taxon>
        <taxon>Pseudomonadati</taxon>
        <taxon>Bacteroidota</taxon>
        <taxon>Chitinophagia</taxon>
        <taxon>Chitinophagales</taxon>
        <taxon>Chitinophagaceae</taxon>
        <taxon>Phnomibacter</taxon>
    </lineage>
</organism>
<protein>
    <recommendedName>
        <fullName evidence="3">Right-handed parallel beta-helix repeat-containing protein</fullName>
    </recommendedName>
</protein>
<dbReference type="InterPro" id="IPR011050">
    <property type="entry name" value="Pectin_lyase_fold/virulence"/>
</dbReference>
<evidence type="ECO:0000313" key="1">
    <source>
        <dbReference type="EMBL" id="QGW26751.1"/>
    </source>
</evidence>
<evidence type="ECO:0000313" key="2">
    <source>
        <dbReference type="Proteomes" id="UP000426027"/>
    </source>
</evidence>
<sequence>MGQCTYINWRSPAKVGSCPGVTEIWVAAGTYKPTTGTDRNAYLSLKNGIGIYGGFAGTETARSQRNLEVNPTILSADIGVPNDRNDNSYHIFSNTNIGPTAILDGFTLTGGNANGSPGIQGNTGAAILNYTEASPTIRNCVFSGNSSEYGALANIYNSVPAVTNCSFIGNLAYRGAAIYNFGSSPSIVNCSFSGNQVTNNGSSMLNSASSALPSNPTITNCIIWGKRRFEFSEF</sequence>
<reference evidence="1 2" key="1">
    <citation type="submission" date="2019-11" db="EMBL/GenBank/DDBJ databases">
        <authorList>
            <person name="Im W.T."/>
        </authorList>
    </citation>
    <scope>NUCLEOTIDE SEQUENCE [LARGE SCALE GENOMIC DNA]</scope>
    <source>
        <strain evidence="1 2">SB-02</strain>
    </source>
</reference>
<dbReference type="EMBL" id="CP046566">
    <property type="protein sequence ID" value="QGW26751.1"/>
    <property type="molecule type" value="Genomic_DNA"/>
</dbReference>
<dbReference type="SUPFAM" id="SSF51126">
    <property type="entry name" value="Pectin lyase-like"/>
    <property type="match status" value="1"/>
</dbReference>
<keyword evidence="2" id="KW-1185">Reference proteome</keyword>
<dbReference type="Proteomes" id="UP000426027">
    <property type="component" value="Chromosome"/>
</dbReference>
<evidence type="ECO:0008006" key="3">
    <source>
        <dbReference type="Google" id="ProtNLM"/>
    </source>
</evidence>
<dbReference type="RefSeq" id="WP_157475880.1">
    <property type="nucleotide sequence ID" value="NZ_CP046566.1"/>
</dbReference>
<accession>A0A6I6GVL2</accession>